<dbReference type="EMBL" id="MTKT01005556">
    <property type="protein sequence ID" value="OWM65713.1"/>
    <property type="molecule type" value="Genomic_DNA"/>
</dbReference>
<accession>A0A218VZI5</accession>
<gene>
    <name evidence="1" type="ORF">CDL15_Pgr015137</name>
</gene>
<protein>
    <submittedName>
        <fullName evidence="1">Uncharacterized protein</fullName>
    </submittedName>
</protein>
<evidence type="ECO:0000313" key="2">
    <source>
        <dbReference type="Proteomes" id="UP000197138"/>
    </source>
</evidence>
<evidence type="ECO:0000313" key="1">
    <source>
        <dbReference type="EMBL" id="OWM65713.1"/>
    </source>
</evidence>
<name>A0A218VZI5_PUNGR</name>
<sequence length="83" mass="9083">MALEGALLTVRAGGTPMSEISSTVLQIFLLRTILAHLLMTSSGIRGSLSRLLREKLTSGVDEMLVKLYRRERFIAASSEMESA</sequence>
<organism evidence="1 2">
    <name type="scientific">Punica granatum</name>
    <name type="common">Pomegranate</name>
    <dbReference type="NCBI Taxonomy" id="22663"/>
    <lineage>
        <taxon>Eukaryota</taxon>
        <taxon>Viridiplantae</taxon>
        <taxon>Streptophyta</taxon>
        <taxon>Embryophyta</taxon>
        <taxon>Tracheophyta</taxon>
        <taxon>Spermatophyta</taxon>
        <taxon>Magnoliopsida</taxon>
        <taxon>eudicotyledons</taxon>
        <taxon>Gunneridae</taxon>
        <taxon>Pentapetalae</taxon>
        <taxon>rosids</taxon>
        <taxon>malvids</taxon>
        <taxon>Myrtales</taxon>
        <taxon>Lythraceae</taxon>
        <taxon>Punica</taxon>
    </lineage>
</organism>
<reference evidence="2" key="1">
    <citation type="journal article" date="2017" name="Plant J.">
        <title>The pomegranate (Punica granatum L.) genome and the genomics of punicalagin biosynthesis.</title>
        <authorList>
            <person name="Qin G."/>
            <person name="Xu C."/>
            <person name="Ming R."/>
            <person name="Tang H."/>
            <person name="Guyot R."/>
            <person name="Kramer E.M."/>
            <person name="Hu Y."/>
            <person name="Yi X."/>
            <person name="Qi Y."/>
            <person name="Xu X."/>
            <person name="Gao Z."/>
            <person name="Pan H."/>
            <person name="Jian J."/>
            <person name="Tian Y."/>
            <person name="Yue Z."/>
            <person name="Xu Y."/>
        </authorList>
    </citation>
    <scope>NUCLEOTIDE SEQUENCE [LARGE SCALE GENOMIC DNA]</scope>
    <source>
        <strain evidence="2">cv. Dabenzi</strain>
    </source>
</reference>
<dbReference type="Proteomes" id="UP000197138">
    <property type="component" value="Unassembled WGS sequence"/>
</dbReference>
<dbReference type="AlphaFoldDB" id="A0A218VZI5"/>
<proteinExistence type="predicted"/>
<comment type="caution">
    <text evidence="1">The sequence shown here is derived from an EMBL/GenBank/DDBJ whole genome shotgun (WGS) entry which is preliminary data.</text>
</comment>